<evidence type="ECO:0000313" key="5">
    <source>
        <dbReference type="EMBL" id="TLS53812.1"/>
    </source>
</evidence>
<dbReference type="SMART" id="SM00060">
    <property type="entry name" value="FN3"/>
    <property type="match status" value="1"/>
</dbReference>
<gene>
    <name evidence="5" type="ORF">FE782_00160</name>
</gene>
<dbReference type="InterPro" id="IPR002102">
    <property type="entry name" value="Cohesin_dom"/>
</dbReference>
<dbReference type="OrthoDB" id="9760240at2"/>
<dbReference type="Pfam" id="PF13229">
    <property type="entry name" value="Beta_helix"/>
    <property type="match status" value="2"/>
</dbReference>
<dbReference type="GO" id="GO:0004553">
    <property type="term" value="F:hydrolase activity, hydrolyzing O-glycosyl compounds"/>
    <property type="evidence" value="ECO:0007669"/>
    <property type="project" value="InterPro"/>
</dbReference>
<dbReference type="SUPFAM" id="SSF63446">
    <property type="entry name" value="Type I dockerin domain"/>
    <property type="match status" value="1"/>
</dbReference>
<dbReference type="InterPro" id="IPR008965">
    <property type="entry name" value="CBM2/CBM3_carb-bd_dom_sf"/>
</dbReference>
<dbReference type="SUPFAM" id="SSF49384">
    <property type="entry name" value="Carbohydrate-binding domain"/>
    <property type="match status" value="1"/>
</dbReference>
<dbReference type="PANTHER" id="PTHR36453">
    <property type="entry name" value="SECRETED PROTEIN-RELATED"/>
    <property type="match status" value="1"/>
</dbReference>
<keyword evidence="2" id="KW-0732">Signal</keyword>
<dbReference type="GO" id="GO:0000272">
    <property type="term" value="P:polysaccharide catabolic process"/>
    <property type="evidence" value="ECO:0007669"/>
    <property type="project" value="InterPro"/>
</dbReference>
<feature type="domain" description="Dockerin" evidence="4">
    <location>
        <begin position="1588"/>
        <end position="1650"/>
    </location>
</feature>
<dbReference type="PROSITE" id="PS51766">
    <property type="entry name" value="DOCKERIN"/>
    <property type="match status" value="1"/>
</dbReference>
<dbReference type="InterPro" id="IPR012334">
    <property type="entry name" value="Pectin_lyas_fold"/>
</dbReference>
<dbReference type="Pfam" id="PF00963">
    <property type="entry name" value="Cohesin"/>
    <property type="match status" value="1"/>
</dbReference>
<dbReference type="Gene3D" id="1.10.1330.10">
    <property type="entry name" value="Dockerin domain"/>
    <property type="match status" value="1"/>
</dbReference>
<dbReference type="Pfam" id="PF00041">
    <property type="entry name" value="fn3"/>
    <property type="match status" value="1"/>
</dbReference>
<dbReference type="Gene3D" id="1.20.1270.90">
    <property type="entry name" value="AF1782-like"/>
    <property type="match status" value="2"/>
</dbReference>
<dbReference type="InterPro" id="IPR013783">
    <property type="entry name" value="Ig-like_fold"/>
</dbReference>
<dbReference type="InterPro" id="IPR036116">
    <property type="entry name" value="FN3_sf"/>
</dbReference>
<dbReference type="CDD" id="cd00063">
    <property type="entry name" value="FN3"/>
    <property type="match status" value="1"/>
</dbReference>
<dbReference type="RefSeq" id="WP_138191297.1">
    <property type="nucleotide sequence ID" value="NZ_VCIW01000001.1"/>
</dbReference>
<evidence type="ECO:0000256" key="1">
    <source>
        <dbReference type="ARBA" id="ARBA00016512"/>
    </source>
</evidence>
<dbReference type="EMBL" id="VCIW01000001">
    <property type="protein sequence ID" value="TLS53812.1"/>
    <property type="molecule type" value="Genomic_DNA"/>
</dbReference>
<dbReference type="CDD" id="cd08547">
    <property type="entry name" value="Type_II_cohesin"/>
    <property type="match status" value="1"/>
</dbReference>
<dbReference type="SUPFAM" id="SSF49265">
    <property type="entry name" value="Fibronectin type III"/>
    <property type="match status" value="1"/>
</dbReference>
<dbReference type="InterPro" id="IPR003961">
    <property type="entry name" value="FN3_dom"/>
</dbReference>
<dbReference type="InterPro" id="IPR018247">
    <property type="entry name" value="EF_Hand_1_Ca_BS"/>
</dbReference>
<dbReference type="SUPFAM" id="SSF51126">
    <property type="entry name" value="Pectin lyase-like"/>
    <property type="match status" value="1"/>
</dbReference>
<feature type="chain" id="PRO_5024349295" description="Probable pectate lyase C" evidence="2">
    <location>
        <begin position="32"/>
        <end position="1650"/>
    </location>
</feature>
<dbReference type="PROSITE" id="PS00018">
    <property type="entry name" value="EF_HAND_1"/>
    <property type="match status" value="1"/>
</dbReference>
<dbReference type="Gene3D" id="2.60.40.680">
    <property type="match status" value="1"/>
</dbReference>
<keyword evidence="6" id="KW-1185">Reference proteome</keyword>
<organism evidence="5 6">
    <name type="scientific">Paenibacillus antri</name>
    <dbReference type="NCBI Taxonomy" id="2582848"/>
    <lineage>
        <taxon>Bacteria</taxon>
        <taxon>Bacillati</taxon>
        <taxon>Bacillota</taxon>
        <taxon>Bacilli</taxon>
        <taxon>Bacillales</taxon>
        <taxon>Paenibacillaceae</taxon>
        <taxon>Paenibacillus</taxon>
    </lineage>
</organism>
<dbReference type="InterPro" id="IPR003343">
    <property type="entry name" value="Big_2"/>
</dbReference>
<dbReference type="InterPro" id="IPR036439">
    <property type="entry name" value="Dockerin_dom_sf"/>
</dbReference>
<proteinExistence type="predicted"/>
<reference evidence="5 6" key="1">
    <citation type="submission" date="2019-05" db="EMBL/GenBank/DDBJ databases">
        <authorList>
            <person name="Narsing Rao M.P."/>
            <person name="Li W.J."/>
        </authorList>
    </citation>
    <scope>NUCLEOTIDE SEQUENCE [LARGE SCALE GENOMIC DNA]</scope>
    <source>
        <strain evidence="5 6">SYSU_K30003</strain>
    </source>
</reference>
<dbReference type="InterPro" id="IPR039448">
    <property type="entry name" value="Beta_helix"/>
</dbReference>
<comment type="caution">
    <text evidence="5">The sequence shown here is derived from an EMBL/GenBank/DDBJ whole genome shotgun (WGS) entry which is preliminary data.</text>
</comment>
<feature type="signal peptide" evidence="2">
    <location>
        <begin position="1"/>
        <end position="31"/>
    </location>
</feature>
<evidence type="ECO:0000259" key="4">
    <source>
        <dbReference type="PROSITE" id="PS51766"/>
    </source>
</evidence>
<dbReference type="InterPro" id="IPR006626">
    <property type="entry name" value="PbH1"/>
</dbReference>
<dbReference type="Pfam" id="PF00404">
    <property type="entry name" value="Dockerin_1"/>
    <property type="match status" value="1"/>
</dbReference>
<dbReference type="Gene3D" id="2.160.20.10">
    <property type="entry name" value="Single-stranded right-handed beta-helix, Pectin lyase-like"/>
    <property type="match status" value="2"/>
</dbReference>
<dbReference type="PROSITE" id="PS50853">
    <property type="entry name" value="FN3"/>
    <property type="match status" value="1"/>
</dbReference>
<evidence type="ECO:0000259" key="3">
    <source>
        <dbReference type="PROSITE" id="PS50853"/>
    </source>
</evidence>
<dbReference type="CDD" id="cd14254">
    <property type="entry name" value="Dockerin_II"/>
    <property type="match status" value="1"/>
</dbReference>
<dbReference type="Gene3D" id="2.60.40.10">
    <property type="entry name" value="Immunoglobulins"/>
    <property type="match status" value="1"/>
</dbReference>
<protein>
    <recommendedName>
        <fullName evidence="1">Probable pectate lyase C</fullName>
    </recommendedName>
</protein>
<dbReference type="Proteomes" id="UP000309676">
    <property type="component" value="Unassembled WGS sequence"/>
</dbReference>
<dbReference type="SMART" id="SM00635">
    <property type="entry name" value="BID_2"/>
    <property type="match status" value="2"/>
</dbReference>
<accession>A0A5R9GBG8</accession>
<dbReference type="InterPro" id="IPR002105">
    <property type="entry name" value="Dockerin_1_rpt"/>
</dbReference>
<dbReference type="InterPro" id="IPR011050">
    <property type="entry name" value="Pectin_lyase_fold/virulence"/>
</dbReference>
<feature type="domain" description="Fibronectin type-III" evidence="3">
    <location>
        <begin position="1285"/>
        <end position="1371"/>
    </location>
</feature>
<sequence>MRKQWKKGLTLMLTVAICFTAAFGSAVGASAQEVSEAAPGLALYVAPDGDDSAGDGTSERPFLTLERARDHIRDTKQLSGLPAGGITVYLREGEYPILDDSFLLEEQDSGTAEAPIVYRSYPGEQARLFGGKRLDAGAFSSAVDPEVVGRLPAGAAAHVIVADLPAIGIPSEDYGGIVHQGQGWPLVPSMMELFVDGEEMTLGRYPNADWLRIDSIVDAGTPGNSGTLDDGPTFVYNDASDRALAWTEADDIWMFGYFFYDWAEENMKVEALDAASRTVAGLQSAWWGINPNLEHRRFYFYNLLEEVDAPGEWYLDRADGKLYLYPPAGFDGDSAVELSFNAKPIVKTVDASYVQFRDLTIGVTRSTGIKTQGGAGIVIANNEISNTGLYGIEVGGGSHHTITGNHVFQTGAGGIIASGGHRPTLTPSGHAVTNNHIHAYSRIKKTYAPGIRIDGVGTRVAYNSIHDSAHYAINFSGNDHVIEYNEIFDVLQDSNDSGAIYTATDYSYWGNVIRYNYFHDIIGREGHNVRGVAVYLDDNVSGTEVYGNVMENVGIPFYTHGGRNNKVYENVIINPLYYYVRGIKYGGQAPETPGYNQRSLDNLLQMPYQGELWRTRYPELAVLTNELPVLDPKYNEFTRNLIVNQHGVGAQLHTQVTTYGNFDGNVFVDDPEAVFMNWQQGDYRLRPDSSVYAQIGFADAPLDRAGLLPGYAFADDANALARASVAADQPLLNTSRIHLAVGESASLTVTARSVFGEAIPEADLTVAFESSDAAVATVDGDGAVSAVAEGSAVVTAAASKNGTTRSVAVEVVVGSESPALDRVELTTTRGAWEIGMEAPTRIRWFNQFGQELDLSASPTVYASSAPDVVSVDTAGRIRALAPGAATVTATTSYDGIEKTSGGIAIDIVATVLTDLEATLSASVLEPGQSASLNVLAVLSNNAKVAPEADELEVTAERPDVVSVGDDGTIKALREGGSFIEIAVTIGGATKTKKLHVAVFENASNDVPAPWAVKTFGSNGRTGFARFDDGTFRVVSNGDSMGPSNDSFTFVHRDMPNSADKFAITATILGVEETHPNAAAGLHIRGSINEDKSKGVTLQATADGRLELVTRSTFQGAAFTKAGGAIEFPAQIKLTKEGTTFIGYVRTGDGWTEVARSQNTFNATNNLTSGLSLVSFTHQNEAIQTTEAIVSGVYVELAGTDKTALADAVSSGKALHDAAIEGAGEGQYPAGAKASLLAAIGAARAVIDAPAAAQPAVDDARQSLLAAIETFASSANGAPAAGPSWPEGAAVAATSVGADEATLVWTPAQAASGIARYRIDWAEGSAFVPGDATTYTVTELTYGTDYTFRVFAEADGVWTTSGPETSIRTSDALQVAAKLGGPSEAAPGDTVTIDYRLQHLSASVLEAVYAQDITFVYDADRLTFVDATGFRTGLQAIERDDDEPGTLRIVAISEGAEHAVVEDGLQFQLVFEVKPVDAAAAADVSIVRAELAGGDGTVVPAVGSTHRIDLPAVDRTALLDTIATAIALHDEAVEGRFRTQYAPGVKAALLSAVQAAQATAQDGAATQSEVNAAKAMLDEALADFAAARNDFAEGDIDGNGAVNVGDLGILAAAYGASAGDSDWTAKQFADLNGDGAVDVFDLSVAARKMFD</sequence>
<dbReference type="Pfam" id="PF02368">
    <property type="entry name" value="Big_2"/>
    <property type="match status" value="2"/>
</dbReference>
<dbReference type="Pfam" id="PF07554">
    <property type="entry name" value="FIVAR"/>
    <property type="match status" value="2"/>
</dbReference>
<evidence type="ECO:0000256" key="2">
    <source>
        <dbReference type="SAM" id="SignalP"/>
    </source>
</evidence>
<dbReference type="InterPro" id="IPR008964">
    <property type="entry name" value="Invasin/intimin_cell_adhesion"/>
</dbReference>
<dbReference type="Gene3D" id="2.60.40.1080">
    <property type="match status" value="2"/>
</dbReference>
<dbReference type="InterPro" id="IPR016134">
    <property type="entry name" value="Dockerin_dom"/>
</dbReference>
<dbReference type="SUPFAM" id="SSF49373">
    <property type="entry name" value="Invasin/intimin cell-adhesion fragments"/>
    <property type="match status" value="2"/>
</dbReference>
<dbReference type="GO" id="GO:0030246">
    <property type="term" value="F:carbohydrate binding"/>
    <property type="evidence" value="ECO:0007669"/>
    <property type="project" value="InterPro"/>
</dbReference>
<dbReference type="SMART" id="SM00710">
    <property type="entry name" value="PbH1"/>
    <property type="match status" value="6"/>
</dbReference>
<name>A0A5R9GBG8_9BACL</name>
<evidence type="ECO:0000313" key="6">
    <source>
        <dbReference type="Proteomes" id="UP000309676"/>
    </source>
</evidence>
<dbReference type="PANTHER" id="PTHR36453:SF1">
    <property type="entry name" value="RIGHT HANDED BETA HELIX DOMAIN-CONTAINING PROTEIN"/>
    <property type="match status" value="1"/>
</dbReference>